<dbReference type="GO" id="GO:0047179">
    <property type="term" value="F:platelet-activating factor acetyltransferase activity"/>
    <property type="evidence" value="ECO:0007669"/>
    <property type="project" value="TreeGrafter"/>
</dbReference>
<organism evidence="6 7">
    <name type="scientific">Ovis aries</name>
    <name type="common">Sheep</name>
    <dbReference type="NCBI Taxonomy" id="9940"/>
    <lineage>
        <taxon>Eukaryota</taxon>
        <taxon>Metazoa</taxon>
        <taxon>Chordata</taxon>
        <taxon>Craniata</taxon>
        <taxon>Vertebrata</taxon>
        <taxon>Euteleostomi</taxon>
        <taxon>Mammalia</taxon>
        <taxon>Eutheria</taxon>
        <taxon>Laurasiatheria</taxon>
        <taxon>Artiodactyla</taxon>
        <taxon>Ruminantia</taxon>
        <taxon>Pecora</taxon>
        <taxon>Bovidae</taxon>
        <taxon>Caprinae</taxon>
        <taxon>Ovis</taxon>
    </lineage>
</organism>
<dbReference type="Proteomes" id="UP000664991">
    <property type="component" value="Unassembled WGS sequence"/>
</dbReference>
<dbReference type="GO" id="GO:0006629">
    <property type="term" value="P:lipid metabolic process"/>
    <property type="evidence" value="ECO:0007669"/>
    <property type="project" value="UniProtKB-KW"/>
</dbReference>
<evidence type="ECO:0000313" key="6">
    <source>
        <dbReference type="EMBL" id="KAG5204991.1"/>
    </source>
</evidence>
<dbReference type="AlphaFoldDB" id="A0A836D2V0"/>
<keyword evidence="2" id="KW-0963">Cytoplasm</keyword>
<name>A0A836D2V0_SHEEP</name>
<comment type="subcellular location">
    <subcellularLocation>
        <location evidence="1">Cytoplasm</location>
    </subcellularLocation>
</comment>
<evidence type="ECO:0000256" key="1">
    <source>
        <dbReference type="ARBA" id="ARBA00004496"/>
    </source>
</evidence>
<keyword evidence="3" id="KW-0378">Hydrolase</keyword>
<keyword evidence="4" id="KW-0443">Lipid metabolism</keyword>
<protein>
    <submittedName>
        <fullName evidence="6">Uncharacterized protein</fullName>
    </submittedName>
</protein>
<dbReference type="GO" id="GO:0005737">
    <property type="term" value="C:cytoplasm"/>
    <property type="evidence" value="ECO:0007669"/>
    <property type="project" value="UniProtKB-SubCell"/>
</dbReference>
<feature type="region of interest" description="Disordered" evidence="5">
    <location>
        <begin position="1"/>
        <end position="31"/>
    </location>
</feature>
<reference evidence="6 7" key="1">
    <citation type="submission" date="2020-12" db="EMBL/GenBank/DDBJ databases">
        <title>De novo assembly of Tibetan sheep genome.</title>
        <authorList>
            <person name="Li X."/>
        </authorList>
    </citation>
    <scope>NUCLEOTIDE SEQUENCE [LARGE SCALE GENOMIC DNA]</scope>
    <source>
        <tissue evidence="6">Heart</tissue>
    </source>
</reference>
<evidence type="ECO:0000256" key="5">
    <source>
        <dbReference type="SAM" id="MobiDB-lite"/>
    </source>
</evidence>
<dbReference type="PANTHER" id="PTHR11852">
    <property type="entry name" value="PLATELET-ACTIVATING FACTOR ACETYLHYDROLASE"/>
    <property type="match status" value="1"/>
</dbReference>
<proteinExistence type="predicted"/>
<accession>A0A836D2V0</accession>
<evidence type="ECO:0000256" key="2">
    <source>
        <dbReference type="ARBA" id="ARBA00022490"/>
    </source>
</evidence>
<comment type="caution">
    <text evidence="6">The sequence shown here is derived from an EMBL/GenBank/DDBJ whole genome shotgun (WGS) entry which is preliminary data.</text>
</comment>
<sequence>MQGSGHRMSLHHLESESRSGSHTMVADSKDEEPEVFIRDSLTAVVWVGTNNHGRTAEQVTGGIKATVQLVNAAAAPDPGLVHPDGTISHYDVYDHLHLSRLGYTPVCRALHFLLLHR</sequence>
<dbReference type="GO" id="GO:0016787">
    <property type="term" value="F:hydrolase activity"/>
    <property type="evidence" value="ECO:0007669"/>
    <property type="project" value="UniProtKB-KW"/>
</dbReference>
<dbReference type="PANTHER" id="PTHR11852:SF2">
    <property type="entry name" value="PLATELET-ACTIVATING FACTOR ACETYLHYDROLASE IB SUBUNIT ALPHA1"/>
    <property type="match status" value="1"/>
</dbReference>
<evidence type="ECO:0000256" key="3">
    <source>
        <dbReference type="ARBA" id="ARBA00022801"/>
    </source>
</evidence>
<dbReference type="EMBL" id="JAEMGP010000009">
    <property type="protein sequence ID" value="KAG5204991.1"/>
    <property type="molecule type" value="Genomic_DNA"/>
</dbReference>
<evidence type="ECO:0000256" key="4">
    <source>
        <dbReference type="ARBA" id="ARBA00023098"/>
    </source>
</evidence>
<evidence type="ECO:0000313" key="7">
    <source>
        <dbReference type="Proteomes" id="UP000664991"/>
    </source>
</evidence>
<dbReference type="SUPFAM" id="SSF52266">
    <property type="entry name" value="SGNH hydrolase"/>
    <property type="match status" value="1"/>
</dbReference>
<gene>
    <name evidence="6" type="ORF">JEQ12_019436</name>
</gene>